<name>A0A1H0W4T1_9BACI</name>
<dbReference type="OrthoDB" id="3251881at2"/>
<dbReference type="Proteomes" id="UP000199159">
    <property type="component" value="Unassembled WGS sequence"/>
</dbReference>
<dbReference type="EMBL" id="FNJU01000009">
    <property type="protein sequence ID" value="SDP85734.1"/>
    <property type="molecule type" value="Genomic_DNA"/>
</dbReference>
<dbReference type="STRING" id="930152.SAMN05216565_10963"/>
<reference evidence="2" key="1">
    <citation type="submission" date="2016-10" db="EMBL/GenBank/DDBJ databases">
        <authorList>
            <person name="Varghese N."/>
            <person name="Submissions S."/>
        </authorList>
    </citation>
    <scope>NUCLEOTIDE SEQUENCE [LARGE SCALE GENOMIC DNA]</scope>
    <source>
        <strain evidence="2">IBRC-M10078</strain>
    </source>
</reference>
<sequence length="321" mass="38054">MYNFIILGSHTDYCKVMCHDVLDKDHVYFENHGDYLTNGALRLIRQVHHSYKINKVAKLPLKKVWYPYNLDESKISQSAKNVFIVFDSNQQVYNEAYLHYLKNKFNGHLVLMLVNTISSIKSHDPNFFNKVYDRIFTTDLKDSRDYNYQYLPGLYSKTQVNEDPSSKNDLFFIGANKGRLEFLHEIAKKMEYNDVHYSINIIGVEEKDQLDFEDLHYNNRMNYQQVLHETQSTNCILEVVQEGQSSLTLRAIEAIVYNKKLITNNEWTKESAFYNPKYIQIYNNVDEIDVDFIKEKVDVDYEYDHLYSPLRLLERIEKLLG</sequence>
<dbReference type="AlphaFoldDB" id="A0A1H0W4T1"/>
<accession>A0A1H0W4T1</accession>
<proteinExistence type="predicted"/>
<keyword evidence="2" id="KW-1185">Reference proteome</keyword>
<organism evidence="1 2">
    <name type="scientific">Litchfieldia salsa</name>
    <dbReference type="NCBI Taxonomy" id="930152"/>
    <lineage>
        <taxon>Bacteria</taxon>
        <taxon>Bacillati</taxon>
        <taxon>Bacillota</taxon>
        <taxon>Bacilli</taxon>
        <taxon>Bacillales</taxon>
        <taxon>Bacillaceae</taxon>
        <taxon>Litchfieldia</taxon>
    </lineage>
</organism>
<dbReference type="RefSeq" id="WP_090856663.1">
    <property type="nucleotide sequence ID" value="NZ_FNJU01000009.1"/>
</dbReference>
<protein>
    <submittedName>
        <fullName evidence="1">Uncharacterized protein</fullName>
    </submittedName>
</protein>
<gene>
    <name evidence="1" type="ORF">SAMN05216565_10963</name>
</gene>
<evidence type="ECO:0000313" key="2">
    <source>
        <dbReference type="Proteomes" id="UP000199159"/>
    </source>
</evidence>
<evidence type="ECO:0000313" key="1">
    <source>
        <dbReference type="EMBL" id="SDP85734.1"/>
    </source>
</evidence>